<evidence type="ECO:0000256" key="5">
    <source>
        <dbReference type="ARBA" id="ARBA00023136"/>
    </source>
</evidence>
<dbReference type="GO" id="GO:0016020">
    <property type="term" value="C:membrane"/>
    <property type="evidence" value="ECO:0007669"/>
    <property type="project" value="UniProtKB-SubCell"/>
</dbReference>
<dbReference type="InterPro" id="IPR002549">
    <property type="entry name" value="AI-2E-like"/>
</dbReference>
<dbReference type="Proteomes" id="UP000186559">
    <property type="component" value="Chromosome"/>
</dbReference>
<evidence type="ECO:0000313" key="7">
    <source>
        <dbReference type="EMBL" id="APX22616.1"/>
    </source>
</evidence>
<keyword evidence="3 6" id="KW-0812">Transmembrane</keyword>
<keyword evidence="8" id="KW-1185">Reference proteome</keyword>
<feature type="transmembrane region" description="Helical" evidence="6">
    <location>
        <begin position="50"/>
        <end position="68"/>
    </location>
</feature>
<evidence type="ECO:0000256" key="3">
    <source>
        <dbReference type="ARBA" id="ARBA00022692"/>
    </source>
</evidence>
<accession>A0A1U7D3H0</accession>
<comment type="subcellular location">
    <subcellularLocation>
        <location evidence="1">Membrane</location>
        <topology evidence="1">Multi-pass membrane protein</topology>
    </subcellularLocation>
</comment>
<evidence type="ECO:0000256" key="1">
    <source>
        <dbReference type="ARBA" id="ARBA00004141"/>
    </source>
</evidence>
<evidence type="ECO:0000256" key="2">
    <source>
        <dbReference type="ARBA" id="ARBA00009773"/>
    </source>
</evidence>
<evidence type="ECO:0000256" key="4">
    <source>
        <dbReference type="ARBA" id="ARBA00022989"/>
    </source>
</evidence>
<organism evidence="7 8">
    <name type="scientific">Salipiger profundus</name>
    <dbReference type="NCBI Taxonomy" id="1229727"/>
    <lineage>
        <taxon>Bacteria</taxon>
        <taxon>Pseudomonadati</taxon>
        <taxon>Pseudomonadota</taxon>
        <taxon>Alphaproteobacteria</taxon>
        <taxon>Rhodobacterales</taxon>
        <taxon>Roseobacteraceae</taxon>
        <taxon>Salipiger</taxon>
    </lineage>
</organism>
<gene>
    <name evidence="7" type="ORF">Ga0080559_TMP1820</name>
</gene>
<protein>
    <submittedName>
        <fullName evidence="7">Putative permease</fullName>
    </submittedName>
</protein>
<proteinExistence type="inferred from homology"/>
<feature type="transmembrane region" description="Helical" evidence="6">
    <location>
        <begin position="80"/>
        <end position="100"/>
    </location>
</feature>
<dbReference type="PANTHER" id="PTHR21716:SF16">
    <property type="entry name" value="BLL1467 PROTEIN"/>
    <property type="match status" value="1"/>
</dbReference>
<reference evidence="7 8" key="1">
    <citation type="submission" date="2016-03" db="EMBL/GenBank/DDBJ databases">
        <title>Deep-sea bacteria in the southern Pacific.</title>
        <authorList>
            <person name="Tang K."/>
        </authorList>
    </citation>
    <scope>NUCLEOTIDE SEQUENCE [LARGE SCALE GENOMIC DNA]</scope>
    <source>
        <strain evidence="7 8">JLT2016</strain>
    </source>
</reference>
<evidence type="ECO:0000313" key="8">
    <source>
        <dbReference type="Proteomes" id="UP000186559"/>
    </source>
</evidence>
<dbReference type="GO" id="GO:0055085">
    <property type="term" value="P:transmembrane transport"/>
    <property type="evidence" value="ECO:0007669"/>
    <property type="project" value="TreeGrafter"/>
</dbReference>
<comment type="similarity">
    <text evidence="2">Belongs to the autoinducer-2 exporter (AI-2E) (TC 2.A.86) family.</text>
</comment>
<dbReference type="EMBL" id="CP014796">
    <property type="protein sequence ID" value="APX22616.1"/>
    <property type="molecule type" value="Genomic_DNA"/>
</dbReference>
<evidence type="ECO:0000256" key="6">
    <source>
        <dbReference type="SAM" id="Phobius"/>
    </source>
</evidence>
<dbReference type="PANTHER" id="PTHR21716">
    <property type="entry name" value="TRANSMEMBRANE PROTEIN"/>
    <property type="match status" value="1"/>
</dbReference>
<feature type="transmembrane region" description="Helical" evidence="6">
    <location>
        <begin position="248"/>
        <end position="274"/>
    </location>
</feature>
<dbReference type="Pfam" id="PF01594">
    <property type="entry name" value="AI-2E_transport"/>
    <property type="match status" value="1"/>
</dbReference>
<feature type="transmembrane region" description="Helical" evidence="6">
    <location>
        <begin position="281"/>
        <end position="299"/>
    </location>
</feature>
<feature type="transmembrane region" description="Helical" evidence="6">
    <location>
        <begin position="218"/>
        <end position="242"/>
    </location>
</feature>
<dbReference type="AlphaFoldDB" id="A0A1U7D3H0"/>
<feature type="transmembrane region" description="Helical" evidence="6">
    <location>
        <begin position="164"/>
        <end position="185"/>
    </location>
</feature>
<keyword evidence="5 6" id="KW-0472">Membrane</keyword>
<sequence length="366" mass="39296">MESPLGTFRCLPRLQAMKRPAFVSDTVLRVSSAIVAAGVLLFALKTAEDVFAPLILAMVVGVIFAPLADRLERIGLPRGAVALGLIVMMFFTIFALAYMVEPYVTAVIDEIPSIKYEIRKLLFEYRGLIQGLGEMNREVEQALGNGAAAGDGGSDIPSMTDAMFLAPVILGQMLIFLGALFFFLLTRSEIYQWMSFRIGGGADTPMIMQRLTDAERMVSRYFAAVSIVNAALGVATGAYLMAIGVPGAVVWGIGAMLMNFVLYLGPAAIAAGLLLSGVVNFDGLMTFAPAAGFLTLNMIEAQFATPTLVGRHVQINPFLIFVALVFWLWLWGPLGGIVAIPVTLILLRLFDIMGDRADASGAVRTA</sequence>
<dbReference type="KEGG" id="tpro:Ga0080559_TMP1820"/>
<dbReference type="STRING" id="1229727.Ga0080559_TMP1820"/>
<feature type="transmembrane region" description="Helical" evidence="6">
    <location>
        <begin position="21"/>
        <end position="44"/>
    </location>
</feature>
<feature type="transmembrane region" description="Helical" evidence="6">
    <location>
        <begin position="319"/>
        <end position="347"/>
    </location>
</feature>
<name>A0A1U7D3H0_9RHOB</name>
<keyword evidence="4 6" id="KW-1133">Transmembrane helix</keyword>